<dbReference type="InterPro" id="IPR000182">
    <property type="entry name" value="GNAT_dom"/>
</dbReference>
<dbReference type="CDD" id="cd04301">
    <property type="entry name" value="NAT_SF"/>
    <property type="match status" value="1"/>
</dbReference>
<dbReference type="AlphaFoldDB" id="A0A5C1NH03"/>
<evidence type="ECO:0000313" key="3">
    <source>
        <dbReference type="Proteomes" id="UP000324285"/>
    </source>
</evidence>
<dbReference type="SUPFAM" id="SSF55729">
    <property type="entry name" value="Acyl-CoA N-acyltransferases (Nat)"/>
    <property type="match status" value="1"/>
</dbReference>
<feature type="domain" description="N-acetyltransferase" evidence="1">
    <location>
        <begin position="3"/>
        <end position="158"/>
    </location>
</feature>
<dbReference type="KEGG" id="hbh:E4T21_16230"/>
<dbReference type="InterPro" id="IPR016181">
    <property type="entry name" value="Acyl_CoA_acyltransferase"/>
</dbReference>
<dbReference type="Pfam" id="PF13508">
    <property type="entry name" value="Acetyltransf_7"/>
    <property type="match status" value="1"/>
</dbReference>
<dbReference type="RefSeq" id="WP_149286044.1">
    <property type="nucleotide sequence ID" value="NZ_CP038437.2"/>
</dbReference>
<organism evidence="2 3">
    <name type="scientific">Halomonas binhaiensis</name>
    <dbReference type="NCBI Taxonomy" id="2562282"/>
    <lineage>
        <taxon>Bacteria</taxon>
        <taxon>Pseudomonadati</taxon>
        <taxon>Pseudomonadota</taxon>
        <taxon>Gammaproteobacteria</taxon>
        <taxon>Oceanospirillales</taxon>
        <taxon>Halomonadaceae</taxon>
        <taxon>Halomonas</taxon>
    </lineage>
</organism>
<evidence type="ECO:0000313" key="2">
    <source>
        <dbReference type="EMBL" id="QEM82922.1"/>
    </source>
</evidence>
<dbReference type="GO" id="GO:0016747">
    <property type="term" value="F:acyltransferase activity, transferring groups other than amino-acyl groups"/>
    <property type="evidence" value="ECO:0007669"/>
    <property type="project" value="InterPro"/>
</dbReference>
<name>A0A5C1NH03_9GAMM</name>
<dbReference type="PANTHER" id="PTHR43617">
    <property type="entry name" value="L-AMINO ACID N-ACETYLTRANSFERASE"/>
    <property type="match status" value="1"/>
</dbReference>
<dbReference type="Proteomes" id="UP000324285">
    <property type="component" value="Chromosome"/>
</dbReference>
<dbReference type="PANTHER" id="PTHR43617:SF2">
    <property type="entry name" value="UPF0039 PROTEIN SLL0451"/>
    <property type="match status" value="1"/>
</dbReference>
<proteinExistence type="predicted"/>
<accession>A0A5C1NH03</accession>
<reference evidence="2" key="1">
    <citation type="submission" date="2021-02" db="EMBL/GenBank/DDBJ databases">
        <title>Strain Y2R2, a novel species of the genus Halomonas.</title>
        <authorList>
            <person name="Huang H."/>
        </authorList>
    </citation>
    <scope>NUCLEOTIDE SEQUENCE</scope>
    <source>
        <strain evidence="2">Y2R2</strain>
    </source>
</reference>
<dbReference type="PROSITE" id="PS51186">
    <property type="entry name" value="GNAT"/>
    <property type="match status" value="1"/>
</dbReference>
<sequence length="172" mass="18621">MNLHIRPESADDRQAISRLTQRAFEHAPHASHTEHLIVDALLLSVSLVATRDDEDEIVGHVALSPIMLSSAPPGSTAATGWYGLGPISVSPECQGQGIGSQLMQAALQHLEKTEASGCVLLGDPAFYSRFGFRPRDELVLPGVPPEYFQAICLRGDWPRGIVSFHPAFDISL</sequence>
<dbReference type="OrthoDB" id="9797178at2"/>
<dbReference type="InterPro" id="IPR050276">
    <property type="entry name" value="MshD_Acetyltransferase"/>
</dbReference>
<gene>
    <name evidence="2" type="ORF">E4T21_16230</name>
</gene>
<protein>
    <submittedName>
        <fullName evidence="2">N-acetyltransferase</fullName>
    </submittedName>
</protein>
<dbReference type="Gene3D" id="3.40.630.30">
    <property type="match status" value="1"/>
</dbReference>
<evidence type="ECO:0000259" key="1">
    <source>
        <dbReference type="PROSITE" id="PS51186"/>
    </source>
</evidence>
<dbReference type="EMBL" id="CP038437">
    <property type="protein sequence ID" value="QEM82922.1"/>
    <property type="molecule type" value="Genomic_DNA"/>
</dbReference>
<keyword evidence="3" id="KW-1185">Reference proteome</keyword>